<protein>
    <submittedName>
        <fullName evidence="3">Putative alpha/beta hydrolase fold</fullName>
    </submittedName>
</protein>
<dbReference type="PANTHER" id="PTHR46118:SF4">
    <property type="entry name" value="PROTEIN ABHD11"/>
    <property type="match status" value="1"/>
</dbReference>
<dbReference type="PANTHER" id="PTHR46118">
    <property type="entry name" value="PROTEIN ABHD11"/>
    <property type="match status" value="1"/>
</dbReference>
<dbReference type="GO" id="GO:0016787">
    <property type="term" value="F:hydrolase activity"/>
    <property type="evidence" value="ECO:0007669"/>
    <property type="project" value="UniProtKB-KW"/>
</dbReference>
<keyword evidence="1 3" id="KW-0378">Hydrolase</keyword>
<dbReference type="Gene3D" id="3.40.50.1820">
    <property type="entry name" value="alpha/beta hydrolase"/>
    <property type="match status" value="1"/>
</dbReference>
<dbReference type="InterPro" id="IPR000073">
    <property type="entry name" value="AB_hydrolase_1"/>
</dbReference>
<dbReference type="EMBL" id="EU016651">
    <property type="protein sequence ID" value="ABZ09420.1"/>
    <property type="molecule type" value="Genomic_DNA"/>
</dbReference>
<accession>B3TA11</accession>
<dbReference type="Pfam" id="PF00561">
    <property type="entry name" value="Abhydrolase_1"/>
    <property type="match status" value="1"/>
</dbReference>
<gene>
    <name evidence="3" type="ORF">ALOHA_HF4000APKG8C21ctg1g8</name>
</gene>
<evidence type="ECO:0000256" key="1">
    <source>
        <dbReference type="ARBA" id="ARBA00022801"/>
    </source>
</evidence>
<dbReference type="PRINTS" id="PR00111">
    <property type="entry name" value="ABHYDROLASE"/>
</dbReference>
<proteinExistence type="predicted"/>
<dbReference type="InterPro" id="IPR029058">
    <property type="entry name" value="AB_hydrolase_fold"/>
</dbReference>
<reference evidence="3" key="1">
    <citation type="journal article" date="2008" name="ISME J.">
        <title>Genomic patterns of recombination, clonal divergence and environment in marine microbial populations.</title>
        <authorList>
            <person name="Konstantinidis K.T."/>
            <person name="Delong E.F."/>
        </authorList>
    </citation>
    <scope>NUCLEOTIDE SEQUENCE</scope>
</reference>
<feature type="domain" description="AB hydrolase-1" evidence="2">
    <location>
        <begin position="31"/>
        <end position="259"/>
    </location>
</feature>
<evidence type="ECO:0000313" key="3">
    <source>
        <dbReference type="EMBL" id="ABZ09420.1"/>
    </source>
</evidence>
<organism evidence="3">
    <name type="scientific">uncultured marine microorganism HF4000_APKG8C21</name>
    <dbReference type="NCBI Taxonomy" id="455553"/>
    <lineage>
        <taxon>unclassified sequences</taxon>
        <taxon>environmental samples</taxon>
    </lineage>
</organism>
<name>B3TA11_9ZZZZ</name>
<sequence length="277" mass="31602">MTHIREPVDGYIEVDGLRLHYLDWGNEDAQPMVLLHGLQDCARSWDVFAASARYSHRVLALDHRGHGDSDWSTADRYRLRDYVADLEGLVEHLRLQSVVLIGHSAGGRNAMLYSIDHSDVVEALVVVDIDPDAINPESQRMFGLYNNETDEWGSVEAVVERLRSRQPNSSEDTLAHQALHMTRELSSGGRVWKRDRQLLAAYERPDLWAVWSRLTCPTLIVRGRQSPLLTHDVAVRMREAIPRARLAELEGGGHWFYQEFPGAFEATVRWFLQDPPS</sequence>
<dbReference type="SUPFAM" id="SSF53474">
    <property type="entry name" value="alpha/beta-Hydrolases"/>
    <property type="match status" value="1"/>
</dbReference>
<dbReference type="AlphaFoldDB" id="B3TA11"/>
<evidence type="ECO:0000259" key="2">
    <source>
        <dbReference type="Pfam" id="PF00561"/>
    </source>
</evidence>